<accession>A0A7W9IDW3</accession>
<dbReference type="InterPro" id="IPR045853">
    <property type="entry name" value="Pep_chain_release_fac_I_sf"/>
</dbReference>
<dbReference type="PANTHER" id="PTHR43116:SF3">
    <property type="entry name" value="CLASS I PEPTIDE CHAIN RELEASE FACTOR"/>
    <property type="match status" value="1"/>
</dbReference>
<dbReference type="EMBL" id="JACHMP010000001">
    <property type="protein sequence ID" value="MBB5818917.1"/>
    <property type="molecule type" value="Genomic_DNA"/>
</dbReference>
<gene>
    <name evidence="2" type="ORF">F4562_001979</name>
</gene>
<dbReference type="AlphaFoldDB" id="A0A7W9IDW3"/>
<dbReference type="SUPFAM" id="SSF75620">
    <property type="entry name" value="Release factor"/>
    <property type="match status" value="1"/>
</dbReference>
<feature type="region of interest" description="Disordered" evidence="1">
    <location>
        <begin position="204"/>
        <end position="225"/>
    </location>
</feature>
<keyword evidence="3" id="KW-1185">Reference proteome</keyword>
<evidence type="ECO:0000313" key="3">
    <source>
        <dbReference type="Proteomes" id="UP000540685"/>
    </source>
</evidence>
<dbReference type="Proteomes" id="UP000540685">
    <property type="component" value="Unassembled WGS sequence"/>
</dbReference>
<organism evidence="2 3">
    <name type="scientific">Streptosporangium becharense</name>
    <dbReference type="NCBI Taxonomy" id="1816182"/>
    <lineage>
        <taxon>Bacteria</taxon>
        <taxon>Bacillati</taxon>
        <taxon>Actinomycetota</taxon>
        <taxon>Actinomycetes</taxon>
        <taxon>Streptosporangiales</taxon>
        <taxon>Streptosporangiaceae</taxon>
        <taxon>Streptosporangium</taxon>
    </lineage>
</organism>
<reference evidence="2 3" key="1">
    <citation type="submission" date="2020-08" db="EMBL/GenBank/DDBJ databases">
        <title>Sequencing the genomes of 1000 actinobacteria strains.</title>
        <authorList>
            <person name="Klenk H.-P."/>
        </authorList>
    </citation>
    <scope>NUCLEOTIDE SEQUENCE [LARGE SCALE GENOMIC DNA]</scope>
    <source>
        <strain evidence="2 3">DSM 46887</strain>
    </source>
</reference>
<dbReference type="Gene3D" id="3.30.160.20">
    <property type="match status" value="1"/>
</dbReference>
<feature type="compositionally biased region" description="Basic and acidic residues" evidence="1">
    <location>
        <begin position="211"/>
        <end position="225"/>
    </location>
</feature>
<protein>
    <submittedName>
        <fullName evidence="2">Protein subunit release factor A</fullName>
    </submittedName>
</protein>
<dbReference type="RefSeq" id="WP_184548874.1">
    <property type="nucleotide sequence ID" value="NZ_JACHMP010000001.1"/>
</dbReference>
<dbReference type="PANTHER" id="PTHR43116">
    <property type="entry name" value="PEPTIDE CHAIN RELEASE FACTOR 2"/>
    <property type="match status" value="1"/>
</dbReference>
<comment type="caution">
    <text evidence="2">The sequence shown here is derived from an EMBL/GenBank/DDBJ whole genome shotgun (WGS) entry which is preliminary data.</text>
</comment>
<proteinExistence type="predicted"/>
<evidence type="ECO:0000313" key="2">
    <source>
        <dbReference type="EMBL" id="MBB5818917.1"/>
    </source>
</evidence>
<name>A0A7W9IDW3_9ACTN</name>
<evidence type="ECO:0000256" key="1">
    <source>
        <dbReference type="SAM" id="MobiDB-lite"/>
    </source>
</evidence>
<sequence>MLVLAEDDALVAECHAAAEALAARLGSVREQVPLHHGEREAIVVVGWDSEKAQGWAETLGGEYLWRAERDGRRVQTYNWRIDWFGPNAVVMRVCGAGAFEWLAAETGTHRRDYGEGWPTLEAWVEVLPVAVSYDFIHVPDDEVRAEDFPQTWGCGARLPDWDRSVRLTHLPTGLVAFCEGQGSTRRNRDGAMTLLRALLLRHRQTTGDPSDESRAEAPHADGAHS</sequence>
<dbReference type="Gene3D" id="3.30.70.1660">
    <property type="match status" value="1"/>
</dbReference>